<keyword evidence="1" id="KW-1133">Transmembrane helix</keyword>
<keyword evidence="1" id="KW-0472">Membrane</keyword>
<name>A0A8S5R9P1_9CAUD</name>
<sequence length="37" mass="4320">MLFVDSSSRNFGGYVVYLPYAMTDYIYFFAGRQRING</sequence>
<protein>
    <submittedName>
        <fullName evidence="2">Uncharacterized protein</fullName>
    </submittedName>
</protein>
<proteinExistence type="predicted"/>
<evidence type="ECO:0000256" key="1">
    <source>
        <dbReference type="SAM" id="Phobius"/>
    </source>
</evidence>
<accession>A0A8S5R9P1</accession>
<organism evidence="2">
    <name type="scientific">Myoviridae sp. ct4yW2</name>
    <dbReference type="NCBI Taxonomy" id="2827286"/>
    <lineage>
        <taxon>Viruses</taxon>
        <taxon>Duplodnaviria</taxon>
        <taxon>Heunggongvirae</taxon>
        <taxon>Uroviricota</taxon>
        <taxon>Caudoviricetes</taxon>
    </lineage>
</organism>
<evidence type="ECO:0000313" key="2">
    <source>
        <dbReference type="EMBL" id="DAE28063.1"/>
    </source>
</evidence>
<reference evidence="2" key="1">
    <citation type="journal article" date="2021" name="Proc. Natl. Acad. Sci. U.S.A.">
        <title>A Catalog of Tens of Thousands of Viruses from Human Metagenomes Reveals Hidden Associations with Chronic Diseases.</title>
        <authorList>
            <person name="Tisza M.J."/>
            <person name="Buck C.B."/>
        </authorList>
    </citation>
    <scope>NUCLEOTIDE SEQUENCE</scope>
    <source>
        <strain evidence="2">Ct4yW2</strain>
    </source>
</reference>
<keyword evidence="1" id="KW-0812">Transmembrane</keyword>
<feature type="transmembrane region" description="Helical" evidence="1">
    <location>
        <begin position="12"/>
        <end position="30"/>
    </location>
</feature>
<dbReference type="EMBL" id="BK015849">
    <property type="protein sequence ID" value="DAE28063.1"/>
    <property type="molecule type" value="Genomic_DNA"/>
</dbReference>